<feature type="region of interest" description="Disordered" evidence="1">
    <location>
        <begin position="46"/>
        <end position="71"/>
    </location>
</feature>
<sequence length="134" mass="15451">MANPESDLQHLAKNTSPDLQHLAAEPTIQDLRRDQASVAEINRFVGNLNLPSGGRPSTGTNPNSEPRVESRERLKLVQQCSEYKLWYPWDSVRDYHGEVMRAVVEGQYDWGDSGYNNHREQMFKMYVQPFLQSE</sequence>
<feature type="region of interest" description="Disordered" evidence="1">
    <location>
        <begin position="1"/>
        <end position="22"/>
    </location>
</feature>
<dbReference type="EMBL" id="OV696686">
    <property type="protein sequence ID" value="CAH1233296.1"/>
    <property type="molecule type" value="Genomic_DNA"/>
</dbReference>
<reference evidence="2" key="1">
    <citation type="submission" date="2022-01" db="EMBL/GenBank/DDBJ databases">
        <authorList>
            <person name="Braso-Vives M."/>
        </authorList>
    </citation>
    <scope>NUCLEOTIDE SEQUENCE</scope>
</reference>
<gene>
    <name evidence="2" type="primary">Hypp674</name>
    <name evidence="2" type="ORF">BLAG_LOCUS2106</name>
</gene>
<name>A0A8J9VND9_BRALA</name>
<evidence type="ECO:0000313" key="2">
    <source>
        <dbReference type="EMBL" id="CAH1233296.1"/>
    </source>
</evidence>
<dbReference type="Proteomes" id="UP000838412">
    <property type="component" value="Chromosome 1"/>
</dbReference>
<dbReference type="AlphaFoldDB" id="A0A8J9VND9"/>
<organism evidence="2 3">
    <name type="scientific">Branchiostoma lanceolatum</name>
    <name type="common">Common lancelet</name>
    <name type="synonym">Amphioxus lanceolatum</name>
    <dbReference type="NCBI Taxonomy" id="7740"/>
    <lineage>
        <taxon>Eukaryota</taxon>
        <taxon>Metazoa</taxon>
        <taxon>Chordata</taxon>
        <taxon>Cephalochordata</taxon>
        <taxon>Leptocardii</taxon>
        <taxon>Amphioxiformes</taxon>
        <taxon>Branchiostomatidae</taxon>
        <taxon>Branchiostoma</taxon>
    </lineage>
</organism>
<evidence type="ECO:0000313" key="3">
    <source>
        <dbReference type="Proteomes" id="UP000838412"/>
    </source>
</evidence>
<feature type="compositionally biased region" description="Polar residues" evidence="1">
    <location>
        <begin position="55"/>
        <end position="64"/>
    </location>
</feature>
<protein>
    <submittedName>
        <fullName evidence="2">Hypp674 protein</fullName>
    </submittedName>
</protein>
<accession>A0A8J9VND9</accession>
<proteinExistence type="predicted"/>
<evidence type="ECO:0000256" key="1">
    <source>
        <dbReference type="SAM" id="MobiDB-lite"/>
    </source>
</evidence>
<keyword evidence="3" id="KW-1185">Reference proteome</keyword>